<evidence type="ECO:0000313" key="2">
    <source>
        <dbReference type="Proteomes" id="UP000477951"/>
    </source>
</evidence>
<sequence>MRLYHFTTQQFGILALEKRRLKIARIDKLNDPFEFLGWNLQDTATRAKLKRWKDERTAEYGILCFSRKWSNPLLWGHYADKHQGMALGFDAPDHGLYSPVKYRRTRLPLPSGRDLDGADVDDLLLTKFTAWRYESEYRCFCRLQDNIREGDHYFEPFSDTLKLAEVIVGDQATIARAELAAALGDLQASVLSFKARPAFGTFTVVKNRNSTLWK</sequence>
<dbReference type="AlphaFoldDB" id="A0A6L6VM14"/>
<organism evidence="1 2">
    <name type="scientific">Agrobacterium vitis</name>
    <name type="common">Rhizobium vitis</name>
    <dbReference type="NCBI Taxonomy" id="373"/>
    <lineage>
        <taxon>Bacteria</taxon>
        <taxon>Pseudomonadati</taxon>
        <taxon>Pseudomonadota</taxon>
        <taxon>Alphaproteobacteria</taxon>
        <taxon>Hyphomicrobiales</taxon>
        <taxon>Rhizobiaceae</taxon>
        <taxon>Rhizobium/Agrobacterium group</taxon>
        <taxon>Agrobacterium</taxon>
    </lineage>
</organism>
<proteinExistence type="predicted"/>
<gene>
    <name evidence="1" type="ORF">GOZ90_25895</name>
</gene>
<dbReference type="EMBL" id="WPHR01000047">
    <property type="protein sequence ID" value="MUZ76081.1"/>
    <property type="molecule type" value="Genomic_DNA"/>
</dbReference>
<reference evidence="1 2" key="1">
    <citation type="submission" date="2019-12" db="EMBL/GenBank/DDBJ databases">
        <title>Whole-genome sequencing of Allorhizobium vitis.</title>
        <authorList>
            <person name="Gan H.M."/>
            <person name="Szegedi E."/>
            <person name="Burr T."/>
            <person name="Savka M.A."/>
        </authorList>
    </citation>
    <scope>NUCLEOTIDE SEQUENCE [LARGE SCALE GENOMIC DNA]</scope>
    <source>
        <strain evidence="1 2">CG516</strain>
    </source>
</reference>
<name>A0A6L6VM14_AGRVI</name>
<protein>
    <submittedName>
        <fullName evidence="1">DUF2971 domain-containing protein</fullName>
    </submittedName>
</protein>
<dbReference type="Proteomes" id="UP000477951">
    <property type="component" value="Unassembled WGS sequence"/>
</dbReference>
<evidence type="ECO:0000313" key="1">
    <source>
        <dbReference type="EMBL" id="MUZ76081.1"/>
    </source>
</evidence>
<accession>A0A6L6VM14</accession>
<comment type="caution">
    <text evidence="1">The sequence shown here is derived from an EMBL/GenBank/DDBJ whole genome shotgun (WGS) entry which is preliminary data.</text>
</comment>
<dbReference type="RefSeq" id="WP_156616553.1">
    <property type="nucleotide sequence ID" value="NZ_WPHR01000047.1"/>
</dbReference>